<dbReference type="EMBL" id="CP042430">
    <property type="protein sequence ID" value="QEC47469.1"/>
    <property type="molecule type" value="Genomic_DNA"/>
</dbReference>
<dbReference type="CDD" id="cd07812">
    <property type="entry name" value="SRPBCC"/>
    <property type="match status" value="1"/>
</dbReference>
<dbReference type="Proteomes" id="UP000321805">
    <property type="component" value="Chromosome"/>
</dbReference>
<dbReference type="OrthoDB" id="3681637at2"/>
<dbReference type="KEGG" id="bsol:FSW04_07665"/>
<proteinExistence type="predicted"/>
<sequence>MGGHVSEVLASIDIDAPVEDVWATVMDPRRLQDWVTIHRKLVSHSPDEMEQVLHLRGANFKVKWYLATNDAPHHAEWKGRGPARSHAETEYRLADNGRGGTRFDYRNEFKVPLGPLGAVASRAIVGGLPAKEANASLLRLKRLMEHGDGRG</sequence>
<organism evidence="1 2">
    <name type="scientific">Baekduia soli</name>
    <dbReference type="NCBI Taxonomy" id="496014"/>
    <lineage>
        <taxon>Bacteria</taxon>
        <taxon>Bacillati</taxon>
        <taxon>Actinomycetota</taxon>
        <taxon>Thermoleophilia</taxon>
        <taxon>Solirubrobacterales</taxon>
        <taxon>Baekduiaceae</taxon>
        <taxon>Baekduia</taxon>
    </lineage>
</organism>
<protein>
    <submittedName>
        <fullName evidence="1">SRPBCC family protein</fullName>
    </submittedName>
</protein>
<dbReference type="SUPFAM" id="SSF55961">
    <property type="entry name" value="Bet v1-like"/>
    <property type="match status" value="1"/>
</dbReference>
<dbReference type="Gene3D" id="3.30.530.20">
    <property type="match status" value="1"/>
</dbReference>
<evidence type="ECO:0000313" key="1">
    <source>
        <dbReference type="EMBL" id="QEC47469.1"/>
    </source>
</evidence>
<keyword evidence="2" id="KW-1185">Reference proteome</keyword>
<dbReference type="AlphaFoldDB" id="A0A5B8U338"/>
<reference evidence="1 2" key="1">
    <citation type="journal article" date="2018" name="J. Microbiol.">
        <title>Baekduia soli gen. nov., sp. nov., a novel bacterium isolated from the soil of Baekdu Mountain and proposal of a novel family name, Baekduiaceae fam. nov.</title>
        <authorList>
            <person name="An D.S."/>
            <person name="Siddiqi M.Z."/>
            <person name="Kim K.H."/>
            <person name="Yu H.S."/>
            <person name="Im W.T."/>
        </authorList>
    </citation>
    <scope>NUCLEOTIDE SEQUENCE [LARGE SCALE GENOMIC DNA]</scope>
    <source>
        <strain evidence="1 2">BR7-21</strain>
    </source>
</reference>
<name>A0A5B8U338_9ACTN</name>
<gene>
    <name evidence="1" type="ORF">FSW04_07665</name>
</gene>
<dbReference type="InterPro" id="IPR019587">
    <property type="entry name" value="Polyketide_cyclase/dehydratase"/>
</dbReference>
<evidence type="ECO:0000313" key="2">
    <source>
        <dbReference type="Proteomes" id="UP000321805"/>
    </source>
</evidence>
<accession>A0A5B8U338</accession>
<dbReference type="InterPro" id="IPR023393">
    <property type="entry name" value="START-like_dom_sf"/>
</dbReference>
<dbReference type="Pfam" id="PF10604">
    <property type="entry name" value="Polyketide_cyc2"/>
    <property type="match status" value="1"/>
</dbReference>